<accession>A0AAV7VXM2</accession>
<comment type="caution">
    <text evidence="2">The sequence shown here is derived from an EMBL/GenBank/DDBJ whole genome shotgun (WGS) entry which is preliminary data.</text>
</comment>
<evidence type="ECO:0000313" key="2">
    <source>
        <dbReference type="EMBL" id="KAJ1205360.1"/>
    </source>
</evidence>
<dbReference type="AlphaFoldDB" id="A0AAV7VXM2"/>
<reference evidence="2" key="1">
    <citation type="journal article" date="2022" name="bioRxiv">
        <title>Sequencing and chromosome-scale assembly of the giantPleurodeles waltlgenome.</title>
        <authorList>
            <person name="Brown T."/>
            <person name="Elewa A."/>
            <person name="Iarovenko S."/>
            <person name="Subramanian E."/>
            <person name="Araus A.J."/>
            <person name="Petzold A."/>
            <person name="Susuki M."/>
            <person name="Suzuki K.-i.T."/>
            <person name="Hayashi T."/>
            <person name="Toyoda A."/>
            <person name="Oliveira C."/>
            <person name="Osipova E."/>
            <person name="Leigh N.D."/>
            <person name="Simon A."/>
            <person name="Yun M.H."/>
        </authorList>
    </citation>
    <scope>NUCLEOTIDE SEQUENCE</scope>
    <source>
        <strain evidence="2">20211129_DDA</strain>
        <tissue evidence="2">Liver</tissue>
    </source>
</reference>
<evidence type="ECO:0000256" key="1">
    <source>
        <dbReference type="SAM" id="MobiDB-lite"/>
    </source>
</evidence>
<gene>
    <name evidence="2" type="ORF">NDU88_000795</name>
</gene>
<protein>
    <submittedName>
        <fullName evidence="2">Uncharacterized protein</fullName>
    </submittedName>
</protein>
<dbReference type="EMBL" id="JANPWB010000002">
    <property type="protein sequence ID" value="KAJ1205360.1"/>
    <property type="molecule type" value="Genomic_DNA"/>
</dbReference>
<keyword evidence="3" id="KW-1185">Reference proteome</keyword>
<sequence>MVLPGTPDSPRSVVQLSSRLQRVEPRGQPQVLDAPLGADHKPSPPSVPASTISVPAWEGTGPLTTFRSPPVDPRRPGPAPSAKLGLR</sequence>
<dbReference type="Proteomes" id="UP001066276">
    <property type="component" value="Chromosome 1_2"/>
</dbReference>
<evidence type="ECO:0000313" key="3">
    <source>
        <dbReference type="Proteomes" id="UP001066276"/>
    </source>
</evidence>
<name>A0AAV7VXM2_PLEWA</name>
<proteinExistence type="predicted"/>
<organism evidence="2 3">
    <name type="scientific">Pleurodeles waltl</name>
    <name type="common">Iberian ribbed newt</name>
    <dbReference type="NCBI Taxonomy" id="8319"/>
    <lineage>
        <taxon>Eukaryota</taxon>
        <taxon>Metazoa</taxon>
        <taxon>Chordata</taxon>
        <taxon>Craniata</taxon>
        <taxon>Vertebrata</taxon>
        <taxon>Euteleostomi</taxon>
        <taxon>Amphibia</taxon>
        <taxon>Batrachia</taxon>
        <taxon>Caudata</taxon>
        <taxon>Salamandroidea</taxon>
        <taxon>Salamandridae</taxon>
        <taxon>Pleurodelinae</taxon>
        <taxon>Pleurodeles</taxon>
    </lineage>
</organism>
<feature type="region of interest" description="Disordered" evidence="1">
    <location>
        <begin position="1"/>
        <end position="87"/>
    </location>
</feature>